<feature type="chain" id="PRO_5045208919" evidence="1">
    <location>
        <begin position="21"/>
        <end position="303"/>
    </location>
</feature>
<dbReference type="GO" id="GO:0004519">
    <property type="term" value="F:endonuclease activity"/>
    <property type="evidence" value="ECO:0007669"/>
    <property type="project" value="UniProtKB-KW"/>
</dbReference>
<feature type="domain" description="Endonuclease/exonuclease/phosphatase" evidence="2">
    <location>
        <begin position="43"/>
        <end position="288"/>
    </location>
</feature>
<keyword evidence="3" id="KW-0540">Nuclease</keyword>
<feature type="signal peptide" evidence="1">
    <location>
        <begin position="1"/>
        <end position="20"/>
    </location>
</feature>
<dbReference type="PANTHER" id="PTHR12121:SF36">
    <property type="entry name" value="ENDONUCLEASE_EXONUCLEASE_PHOSPHATASE DOMAIN-CONTAINING PROTEIN"/>
    <property type="match status" value="1"/>
</dbReference>
<dbReference type="PANTHER" id="PTHR12121">
    <property type="entry name" value="CARBON CATABOLITE REPRESSOR PROTEIN 4"/>
    <property type="match status" value="1"/>
</dbReference>
<gene>
    <name evidence="3" type="ORF">NZK81_16585</name>
</gene>
<dbReference type="EMBL" id="JANZXA010000012">
    <property type="protein sequence ID" value="MCT2401167.1"/>
    <property type="molecule type" value="Genomic_DNA"/>
</dbReference>
<evidence type="ECO:0000256" key="1">
    <source>
        <dbReference type="SAM" id="SignalP"/>
    </source>
</evidence>
<evidence type="ECO:0000313" key="4">
    <source>
        <dbReference type="Proteomes" id="UP001165583"/>
    </source>
</evidence>
<evidence type="ECO:0000313" key="3">
    <source>
        <dbReference type="EMBL" id="MCT2401167.1"/>
    </source>
</evidence>
<sequence>MRAALTLAAAIKMLAGPLVAALFGTGLTGPAWAGEAGAALSVMTYNIRIDAPADDPPWPVRRGPLIHQIAFFRPDIVGVQEAKTPTLAELVSGLDGYEHYGLGRDDGMQAGEYAAILYRAERFERVAAQTKWCAPDPDVPAKGWDATHKRVISRVVLRDRVSGHYLDVRNTHFDNRGEIARRNCARLMGSLPVAEIAGQKAMLIVMGDFNFGPESVAYQLLMTGNALGLRDTRLVSPLVFGPEGTANGFNLTRPDAPRIDYVLAGPGPAVERYGVLNNSIGGKPISDHFPVLVQMTLPPRNRD</sequence>
<dbReference type="CDD" id="cd09083">
    <property type="entry name" value="EEP-1"/>
    <property type="match status" value="1"/>
</dbReference>
<dbReference type="InterPro" id="IPR050410">
    <property type="entry name" value="CCR4/nocturin_mRNA_transcr"/>
</dbReference>
<dbReference type="RefSeq" id="WP_260047189.1">
    <property type="nucleotide sequence ID" value="NZ_JANZXA010000012.1"/>
</dbReference>
<evidence type="ECO:0000259" key="2">
    <source>
        <dbReference type="Pfam" id="PF03372"/>
    </source>
</evidence>
<protein>
    <submittedName>
        <fullName evidence="3">Endonuclease/exonuclease/phosphatase family protein</fullName>
    </submittedName>
</protein>
<name>A0ABT2I8N4_9SPHN</name>
<dbReference type="InterPro" id="IPR036691">
    <property type="entry name" value="Endo/exonu/phosph_ase_sf"/>
</dbReference>
<keyword evidence="3" id="KW-0255">Endonuclease</keyword>
<proteinExistence type="predicted"/>
<dbReference type="SUPFAM" id="SSF56219">
    <property type="entry name" value="DNase I-like"/>
    <property type="match status" value="1"/>
</dbReference>
<dbReference type="Pfam" id="PF03372">
    <property type="entry name" value="Exo_endo_phos"/>
    <property type="match status" value="1"/>
</dbReference>
<organism evidence="3 4">
    <name type="scientific">Novosphingobium mangrovi</name>
    <name type="common">ex Huang et al. 2023</name>
    <dbReference type="NCBI Taxonomy" id="2976432"/>
    <lineage>
        <taxon>Bacteria</taxon>
        <taxon>Pseudomonadati</taxon>
        <taxon>Pseudomonadota</taxon>
        <taxon>Alphaproteobacteria</taxon>
        <taxon>Sphingomonadales</taxon>
        <taxon>Sphingomonadaceae</taxon>
        <taxon>Novosphingobium</taxon>
    </lineage>
</organism>
<keyword evidence="3" id="KW-0378">Hydrolase</keyword>
<accession>A0ABT2I8N4</accession>
<keyword evidence="4" id="KW-1185">Reference proteome</keyword>
<dbReference type="InterPro" id="IPR005135">
    <property type="entry name" value="Endo/exonuclease/phosphatase"/>
</dbReference>
<keyword evidence="1" id="KW-0732">Signal</keyword>
<comment type="caution">
    <text evidence="3">The sequence shown here is derived from an EMBL/GenBank/DDBJ whole genome shotgun (WGS) entry which is preliminary data.</text>
</comment>
<dbReference type="Gene3D" id="3.60.10.10">
    <property type="entry name" value="Endonuclease/exonuclease/phosphatase"/>
    <property type="match status" value="1"/>
</dbReference>
<reference evidence="3" key="1">
    <citation type="submission" date="2022-09" db="EMBL/GenBank/DDBJ databases">
        <title>Novosphingobium sp. Nov., a polycyclic aromatic hydrocarbon-degrading bacterium isolated form mangrove sediments in HongKong.</title>
        <authorList>
            <person name="Hu Z."/>
        </authorList>
    </citation>
    <scope>NUCLEOTIDE SEQUENCE</scope>
    <source>
        <strain evidence="3">HK4-1</strain>
    </source>
</reference>
<dbReference type="Proteomes" id="UP001165583">
    <property type="component" value="Unassembled WGS sequence"/>
</dbReference>